<sequence length="208" mass="23597">MNPSSLCARAANNDKFLLLVCYFSCTVSIQKYNITYFSTTCILLISHAAWGHLTEFWLPVVAYCDVLVRELVLLNLNILQSALIAFSLLYALLQPLIMALLHCNFCSNYNCCFLCHCQVCRAFYNTWDILQLLFHFSFLWEINVVLQNFLSPFSLLRADMNLCRDALLVVSPIATHTSSADHLRLREGNRVCVSVSVVSVQCVCAEHV</sequence>
<gene>
    <name evidence="2" type="ORF">C5167_038522</name>
</gene>
<accession>A0A4Y7I9E6</accession>
<evidence type="ECO:0000313" key="3">
    <source>
        <dbReference type="Proteomes" id="UP000316621"/>
    </source>
</evidence>
<name>A0A4Y7I9E6_PAPSO</name>
<dbReference type="Gramene" id="RZC45563">
    <property type="protein sequence ID" value="RZC45563"/>
    <property type="gene ID" value="C5167_038522"/>
</dbReference>
<evidence type="ECO:0000256" key="1">
    <source>
        <dbReference type="SAM" id="Phobius"/>
    </source>
</evidence>
<dbReference type="Proteomes" id="UP000316621">
    <property type="component" value="Chromosome 1"/>
</dbReference>
<proteinExistence type="predicted"/>
<protein>
    <submittedName>
        <fullName evidence="2">Uncharacterized protein</fullName>
    </submittedName>
</protein>
<keyword evidence="1" id="KW-1133">Transmembrane helix</keyword>
<keyword evidence="1" id="KW-0812">Transmembrane</keyword>
<keyword evidence="1" id="KW-0472">Membrane</keyword>
<organism evidence="2 3">
    <name type="scientific">Papaver somniferum</name>
    <name type="common">Opium poppy</name>
    <dbReference type="NCBI Taxonomy" id="3469"/>
    <lineage>
        <taxon>Eukaryota</taxon>
        <taxon>Viridiplantae</taxon>
        <taxon>Streptophyta</taxon>
        <taxon>Embryophyta</taxon>
        <taxon>Tracheophyta</taxon>
        <taxon>Spermatophyta</taxon>
        <taxon>Magnoliopsida</taxon>
        <taxon>Ranunculales</taxon>
        <taxon>Papaveraceae</taxon>
        <taxon>Papaveroideae</taxon>
        <taxon>Papaver</taxon>
    </lineage>
</organism>
<evidence type="ECO:0000313" key="2">
    <source>
        <dbReference type="EMBL" id="RZC45563.1"/>
    </source>
</evidence>
<reference evidence="2 3" key="1">
    <citation type="journal article" date="2018" name="Science">
        <title>The opium poppy genome and morphinan production.</title>
        <authorList>
            <person name="Guo L."/>
            <person name="Winzer T."/>
            <person name="Yang X."/>
            <person name="Li Y."/>
            <person name="Ning Z."/>
            <person name="He Z."/>
            <person name="Teodor R."/>
            <person name="Lu Y."/>
            <person name="Bowser T.A."/>
            <person name="Graham I.A."/>
            <person name="Ye K."/>
        </authorList>
    </citation>
    <scope>NUCLEOTIDE SEQUENCE [LARGE SCALE GENOMIC DNA]</scope>
    <source>
        <strain evidence="3">cv. HN1</strain>
        <tissue evidence="2">Leaves</tissue>
    </source>
</reference>
<feature type="transmembrane region" description="Helical" evidence="1">
    <location>
        <begin position="34"/>
        <end position="53"/>
    </location>
</feature>
<keyword evidence="3" id="KW-1185">Reference proteome</keyword>
<feature type="transmembrane region" description="Helical" evidence="1">
    <location>
        <begin position="73"/>
        <end position="93"/>
    </location>
</feature>
<dbReference type="AlphaFoldDB" id="A0A4Y7I9E6"/>
<dbReference type="EMBL" id="CM010715">
    <property type="protein sequence ID" value="RZC45563.1"/>
    <property type="molecule type" value="Genomic_DNA"/>
</dbReference>